<dbReference type="PANTHER" id="PTHR31179:SF7">
    <property type="entry name" value="FYVE-TYPE DOMAIN-CONTAINING PROTEIN"/>
    <property type="match status" value="1"/>
</dbReference>
<dbReference type="FunFam" id="1.20.5.730:FF:000005">
    <property type="entry name" value="RABaptiN (Rab effector)"/>
    <property type="match status" value="1"/>
</dbReference>
<dbReference type="EMBL" id="BTRK01000003">
    <property type="protein sequence ID" value="GMR43284.1"/>
    <property type="molecule type" value="Genomic_DNA"/>
</dbReference>
<dbReference type="Pfam" id="PF09311">
    <property type="entry name" value="Rab5-bind"/>
    <property type="match status" value="1"/>
</dbReference>
<evidence type="ECO:0000259" key="6">
    <source>
        <dbReference type="SMART" id="SM00064"/>
    </source>
</evidence>
<evidence type="ECO:0000256" key="2">
    <source>
        <dbReference type="ARBA" id="ARBA00022771"/>
    </source>
</evidence>
<feature type="region of interest" description="Disordered" evidence="5">
    <location>
        <begin position="1"/>
        <end position="21"/>
    </location>
</feature>
<dbReference type="InterPro" id="IPR011011">
    <property type="entry name" value="Znf_FYVE_PHD"/>
</dbReference>
<dbReference type="GO" id="GO:0005096">
    <property type="term" value="F:GTPase activator activity"/>
    <property type="evidence" value="ECO:0007669"/>
    <property type="project" value="InterPro"/>
</dbReference>
<keyword evidence="1" id="KW-0479">Metal-binding</keyword>
<accession>A0AAN4ZNT5</accession>
<dbReference type="SUPFAM" id="SSF57903">
    <property type="entry name" value="FYVE/PHD zinc finger"/>
    <property type="match status" value="1"/>
</dbReference>
<dbReference type="SUPFAM" id="SSF103652">
    <property type="entry name" value="G protein-binding domain"/>
    <property type="match status" value="1"/>
</dbReference>
<dbReference type="GO" id="GO:0008270">
    <property type="term" value="F:zinc ion binding"/>
    <property type="evidence" value="ECO:0007669"/>
    <property type="project" value="UniProtKB-KW"/>
</dbReference>
<name>A0AAN4ZNT5_9BILA</name>
<sequence length="443" mass="49295">SEWSLVSAKRHRDSISPSSTYPAMSSSTAIAEGELISILDSTTISPAGSATVSPTPTAAVLPCEMCQNYELSLKNAQDSERKMQDELKAARSLAERYESELVEERQYRQNLEKKMMETAAQTEEQLNESAKSFAALSAKFDEAVESARKARLETTVTVEAAKEHISLIEKEHSDLVAKFEKLLGVKAATAAIMREEPIDITSDVDSLQYAVLKTREELIECKAAKEYNEAEMRDEIAALSAQLHEEKAAKEQRENEMMDKLNEAHTSLGIANSQISDSEQVAVKSDAQARQITELQHTIAELEQQVQQVQSERAAVEQTSANFRQRCSALQHELDVSEQVQKDFVQLSQSLQIQLEKIRQSDQEVRWQWEDEISECSAPSCTTTVARLRPKPRCMHCGKIFCAPCVSTTVPAGKNARPAPVCAVCHTLLNKDSAPFFSREPNK</sequence>
<dbReference type="InterPro" id="IPR003914">
    <property type="entry name" value="Rabaptin"/>
</dbReference>
<dbReference type="Gene3D" id="3.30.40.10">
    <property type="entry name" value="Zinc/RING finger domain, C3HC4 (zinc finger)"/>
    <property type="match status" value="1"/>
</dbReference>
<feature type="coiled-coil region" evidence="4">
    <location>
        <begin position="229"/>
        <end position="319"/>
    </location>
</feature>
<protein>
    <recommendedName>
        <fullName evidence="6">FYVE zinc finger domain-containing protein</fullName>
    </recommendedName>
</protein>
<dbReference type="InterPro" id="IPR000306">
    <property type="entry name" value="Znf_FYVE"/>
</dbReference>
<feature type="domain" description="FYVE zinc finger" evidence="6">
    <location>
        <begin position="364"/>
        <end position="431"/>
    </location>
</feature>
<evidence type="ECO:0000256" key="1">
    <source>
        <dbReference type="ARBA" id="ARBA00022723"/>
    </source>
</evidence>
<dbReference type="GO" id="GO:0006897">
    <property type="term" value="P:endocytosis"/>
    <property type="evidence" value="ECO:0007669"/>
    <property type="project" value="InterPro"/>
</dbReference>
<proteinExistence type="predicted"/>
<dbReference type="InterPro" id="IPR013083">
    <property type="entry name" value="Znf_RING/FYVE/PHD"/>
</dbReference>
<evidence type="ECO:0000313" key="8">
    <source>
        <dbReference type="Proteomes" id="UP001328107"/>
    </source>
</evidence>
<dbReference type="PANTHER" id="PTHR31179">
    <property type="entry name" value="RAB GTPASE-BINDING EFFECTOR PROTEIN"/>
    <property type="match status" value="1"/>
</dbReference>
<reference evidence="8" key="1">
    <citation type="submission" date="2022-10" db="EMBL/GenBank/DDBJ databases">
        <title>Genome assembly of Pristionchus species.</title>
        <authorList>
            <person name="Yoshida K."/>
            <person name="Sommer R.J."/>
        </authorList>
    </citation>
    <scope>NUCLEOTIDE SEQUENCE [LARGE SCALE GENOMIC DNA]</scope>
    <source>
        <strain evidence="8">RS5460</strain>
    </source>
</reference>
<gene>
    <name evidence="7" type="ORF">PMAYCL1PPCAC_13479</name>
</gene>
<dbReference type="SMART" id="SM00064">
    <property type="entry name" value="FYVE"/>
    <property type="match status" value="1"/>
</dbReference>
<dbReference type="Proteomes" id="UP001328107">
    <property type="component" value="Unassembled WGS sequence"/>
</dbReference>
<feature type="coiled-coil region" evidence="4">
    <location>
        <begin position="66"/>
        <end position="128"/>
    </location>
</feature>
<evidence type="ECO:0000313" key="7">
    <source>
        <dbReference type="EMBL" id="GMR43284.1"/>
    </source>
</evidence>
<evidence type="ECO:0000256" key="4">
    <source>
        <dbReference type="SAM" id="Coils"/>
    </source>
</evidence>
<feature type="non-terminal residue" evidence="7">
    <location>
        <position position="1"/>
    </location>
</feature>
<dbReference type="AlphaFoldDB" id="A0AAN4ZNT5"/>
<keyword evidence="8" id="KW-1185">Reference proteome</keyword>
<organism evidence="7 8">
    <name type="scientific">Pristionchus mayeri</name>
    <dbReference type="NCBI Taxonomy" id="1317129"/>
    <lineage>
        <taxon>Eukaryota</taxon>
        <taxon>Metazoa</taxon>
        <taxon>Ecdysozoa</taxon>
        <taxon>Nematoda</taxon>
        <taxon>Chromadorea</taxon>
        <taxon>Rhabditida</taxon>
        <taxon>Rhabditina</taxon>
        <taxon>Diplogasteromorpha</taxon>
        <taxon>Diplogasteroidea</taxon>
        <taxon>Neodiplogasteridae</taxon>
        <taxon>Pristionchus</taxon>
    </lineage>
</organism>
<keyword evidence="2" id="KW-0863">Zinc-finger</keyword>
<evidence type="ECO:0000256" key="3">
    <source>
        <dbReference type="ARBA" id="ARBA00022833"/>
    </source>
</evidence>
<dbReference type="Pfam" id="PF01363">
    <property type="entry name" value="FYVE"/>
    <property type="match status" value="1"/>
</dbReference>
<keyword evidence="3" id="KW-0862">Zinc</keyword>
<dbReference type="InterPro" id="IPR015390">
    <property type="entry name" value="Rabaptin_Rab5-bd_dom"/>
</dbReference>
<keyword evidence="4" id="KW-0175">Coiled coil</keyword>
<evidence type="ECO:0000256" key="5">
    <source>
        <dbReference type="SAM" id="MobiDB-lite"/>
    </source>
</evidence>
<comment type="caution">
    <text evidence="7">The sequence shown here is derived from an EMBL/GenBank/DDBJ whole genome shotgun (WGS) entry which is preliminary data.</text>
</comment>
<dbReference type="Gene3D" id="1.20.5.730">
    <property type="entry name" value="Single helix bin"/>
    <property type="match status" value="1"/>
</dbReference>